<evidence type="ECO:0000313" key="5">
    <source>
        <dbReference type="EMBL" id="SEL99802.1"/>
    </source>
</evidence>
<dbReference type="InterPro" id="IPR012338">
    <property type="entry name" value="Beta-lactam/transpept-like"/>
</dbReference>
<dbReference type="PANTHER" id="PTHR46825">
    <property type="entry name" value="D-ALANYL-D-ALANINE-CARBOXYPEPTIDASE/ENDOPEPTIDASE AMPH"/>
    <property type="match status" value="1"/>
</dbReference>
<dbReference type="RefSeq" id="WP_162277533.1">
    <property type="nucleotide sequence ID" value="NZ_FOBB01000003.1"/>
</dbReference>
<dbReference type="InterPro" id="IPR001466">
    <property type="entry name" value="Beta-lactam-related"/>
</dbReference>
<sequence length="441" mass="49228">MERSQHLSGVVLVARQGQPIFQGAYGWASREYSRKNTMATKFNLASMNKMFTGLSIMQLYQAGKLSPEDKVGKYLPGLSNKAIRDSVTIHQLLTHTSGVGNFWEEHAGAAKEKYRTAADYLPLFINKPLAFTPGAGFLYSNGGYILLGLIIEAVSHQSYDDYVNEHIYIPAGMKHTGAYALDEINIGLATGYIMDPERPGHWKNNTWQNVIKGTPAGGGYSTARDLLQFSNALLQYKLLNKQYTATYLQGRVKYGKGFYGYGFSSDTINAHHVLGHTGGHFGIANELMIYEDLDYTVIILTNGEVEDYWEISNTIKDMLTGPSAATAGYFYTTRIVSIIHEKGLSAALDEFRMKPANIQLRESVLERLGAVALFNKQFSDAVNIFLFSITCFPQSASGYYNLAESFRLKGDTAQAIRQYDKYLAIEPDDPQVKQKLELLRR</sequence>
<keyword evidence="2" id="KW-0472">Membrane</keyword>
<evidence type="ECO:0000259" key="4">
    <source>
        <dbReference type="Pfam" id="PF00144"/>
    </source>
</evidence>
<dbReference type="Proteomes" id="UP000198984">
    <property type="component" value="Unassembled WGS sequence"/>
</dbReference>
<proteinExistence type="predicted"/>
<keyword evidence="3" id="KW-0802">TPR repeat</keyword>
<evidence type="ECO:0000256" key="2">
    <source>
        <dbReference type="ARBA" id="ARBA00023136"/>
    </source>
</evidence>
<dbReference type="InterPro" id="IPR019734">
    <property type="entry name" value="TPR_rpt"/>
</dbReference>
<dbReference type="SUPFAM" id="SSF48452">
    <property type="entry name" value="TPR-like"/>
    <property type="match status" value="1"/>
</dbReference>
<comment type="subcellular location">
    <subcellularLocation>
        <location evidence="1">Membrane</location>
    </subcellularLocation>
</comment>
<dbReference type="Pfam" id="PF00144">
    <property type="entry name" value="Beta-lactamase"/>
    <property type="match status" value="1"/>
</dbReference>
<dbReference type="PROSITE" id="PS50005">
    <property type="entry name" value="TPR"/>
    <property type="match status" value="1"/>
</dbReference>
<feature type="domain" description="Beta-lactamase-related" evidence="4">
    <location>
        <begin position="3"/>
        <end position="306"/>
    </location>
</feature>
<keyword evidence="6" id="KW-1185">Reference proteome</keyword>
<dbReference type="PANTHER" id="PTHR46825:SF11">
    <property type="entry name" value="PENICILLIN-BINDING PROTEIN 4"/>
    <property type="match status" value="1"/>
</dbReference>
<dbReference type="SMART" id="SM00028">
    <property type="entry name" value="TPR"/>
    <property type="match status" value="2"/>
</dbReference>
<organism evidence="5 6">
    <name type="scientific">Chitinophaga rupis</name>
    <dbReference type="NCBI Taxonomy" id="573321"/>
    <lineage>
        <taxon>Bacteria</taxon>
        <taxon>Pseudomonadati</taxon>
        <taxon>Bacteroidota</taxon>
        <taxon>Chitinophagia</taxon>
        <taxon>Chitinophagales</taxon>
        <taxon>Chitinophagaceae</taxon>
        <taxon>Chitinophaga</taxon>
    </lineage>
</organism>
<accession>A0A1H7US44</accession>
<evidence type="ECO:0000256" key="3">
    <source>
        <dbReference type="PROSITE-ProRule" id="PRU00339"/>
    </source>
</evidence>
<dbReference type="SUPFAM" id="SSF56601">
    <property type="entry name" value="beta-lactamase/transpeptidase-like"/>
    <property type="match status" value="1"/>
</dbReference>
<dbReference type="OrthoDB" id="9793489at2"/>
<protein>
    <submittedName>
        <fullName evidence="5">CubicO group peptidase, beta-lactamase class C family</fullName>
    </submittedName>
</protein>
<dbReference type="AlphaFoldDB" id="A0A1H7US44"/>
<reference evidence="5 6" key="1">
    <citation type="submission" date="2016-10" db="EMBL/GenBank/DDBJ databases">
        <authorList>
            <person name="de Groot N.N."/>
        </authorList>
    </citation>
    <scope>NUCLEOTIDE SEQUENCE [LARGE SCALE GENOMIC DNA]</scope>
    <source>
        <strain evidence="5 6">DSM 21039</strain>
    </source>
</reference>
<dbReference type="InterPro" id="IPR050491">
    <property type="entry name" value="AmpC-like"/>
</dbReference>
<dbReference type="STRING" id="573321.SAMN04488505_10390"/>
<dbReference type="EMBL" id="FOBB01000003">
    <property type="protein sequence ID" value="SEL99802.1"/>
    <property type="molecule type" value="Genomic_DNA"/>
</dbReference>
<evidence type="ECO:0000313" key="6">
    <source>
        <dbReference type="Proteomes" id="UP000198984"/>
    </source>
</evidence>
<dbReference type="Gene3D" id="1.25.40.10">
    <property type="entry name" value="Tetratricopeptide repeat domain"/>
    <property type="match status" value="1"/>
</dbReference>
<dbReference type="GO" id="GO:0016020">
    <property type="term" value="C:membrane"/>
    <property type="evidence" value="ECO:0007669"/>
    <property type="project" value="UniProtKB-SubCell"/>
</dbReference>
<dbReference type="InterPro" id="IPR011990">
    <property type="entry name" value="TPR-like_helical_dom_sf"/>
</dbReference>
<evidence type="ECO:0000256" key="1">
    <source>
        <dbReference type="ARBA" id="ARBA00004370"/>
    </source>
</evidence>
<feature type="repeat" description="TPR" evidence="3">
    <location>
        <begin position="396"/>
        <end position="429"/>
    </location>
</feature>
<dbReference type="Gene3D" id="3.40.710.10">
    <property type="entry name" value="DD-peptidase/beta-lactamase superfamily"/>
    <property type="match status" value="1"/>
</dbReference>
<name>A0A1H7US44_9BACT</name>
<gene>
    <name evidence="5" type="ORF">SAMN04488505_10390</name>
</gene>